<evidence type="ECO:0000256" key="1">
    <source>
        <dbReference type="ARBA" id="ARBA00023589"/>
    </source>
</evidence>
<protein>
    <recommendedName>
        <fullName evidence="2">3beta-hydroxysteroid 3-dehydrogenase</fullName>
        <ecNumber evidence="2">1.1.1.270</ecNumber>
    </recommendedName>
</protein>
<reference evidence="3 4" key="1">
    <citation type="journal article" date="2019" name="Genome Biol. Evol.">
        <title>Genomic Plasticity Mediated by Transposable Elements in the Plant Pathogenic Fungus Colletotrichum higginsianum.</title>
        <authorList>
            <person name="Tsushima A."/>
            <person name="Gan P."/>
            <person name="Kumakura N."/>
            <person name="Narusaka M."/>
            <person name="Takano Y."/>
            <person name="Narusaka Y."/>
            <person name="Shirasu K."/>
        </authorList>
    </citation>
    <scope>NUCLEOTIDE SEQUENCE [LARGE SCALE GENOMIC DNA]</scope>
    <source>
        <strain evidence="3 4">MAFF305635-RFP</strain>
    </source>
</reference>
<dbReference type="EC" id="1.1.1.270" evidence="2"/>
<dbReference type="InterPro" id="IPR036291">
    <property type="entry name" value="NAD(P)-bd_dom_sf"/>
</dbReference>
<dbReference type="PRINTS" id="PR00081">
    <property type="entry name" value="GDHRDH"/>
</dbReference>
<dbReference type="GO" id="GO:0005811">
    <property type="term" value="C:lipid droplet"/>
    <property type="evidence" value="ECO:0007669"/>
    <property type="project" value="TreeGrafter"/>
</dbReference>
<gene>
    <name evidence="3" type="ORF">CH35J_000770</name>
</gene>
<dbReference type="EMBL" id="MWPZ01000001">
    <property type="protein sequence ID" value="TID07186.1"/>
    <property type="molecule type" value="Genomic_DNA"/>
</dbReference>
<dbReference type="GO" id="GO:0005741">
    <property type="term" value="C:mitochondrial outer membrane"/>
    <property type="evidence" value="ECO:0007669"/>
    <property type="project" value="TreeGrafter"/>
</dbReference>
<dbReference type="InterPro" id="IPR002347">
    <property type="entry name" value="SDR_fam"/>
</dbReference>
<name>A0A4T0WL63_9PEZI</name>
<dbReference type="GO" id="GO:0005789">
    <property type="term" value="C:endoplasmic reticulum membrane"/>
    <property type="evidence" value="ECO:0007669"/>
    <property type="project" value="TreeGrafter"/>
</dbReference>
<dbReference type="OrthoDB" id="191139at2759"/>
<dbReference type="AlphaFoldDB" id="A0A4T0WL63"/>
<organism evidence="3 4">
    <name type="scientific">Colletotrichum higginsianum</name>
    <dbReference type="NCBI Taxonomy" id="80884"/>
    <lineage>
        <taxon>Eukaryota</taxon>
        <taxon>Fungi</taxon>
        <taxon>Dikarya</taxon>
        <taxon>Ascomycota</taxon>
        <taxon>Pezizomycotina</taxon>
        <taxon>Sordariomycetes</taxon>
        <taxon>Hypocreomycetidae</taxon>
        <taxon>Glomerellales</taxon>
        <taxon>Glomerellaceae</taxon>
        <taxon>Colletotrichum</taxon>
        <taxon>Colletotrichum destructivum species complex</taxon>
    </lineage>
</organism>
<evidence type="ECO:0000313" key="4">
    <source>
        <dbReference type="Proteomes" id="UP000305883"/>
    </source>
</evidence>
<dbReference type="Proteomes" id="UP000305883">
    <property type="component" value="Unassembled WGS sequence"/>
</dbReference>
<dbReference type="Gene3D" id="3.40.50.720">
    <property type="entry name" value="NAD(P)-binding Rossmann-like Domain"/>
    <property type="match status" value="1"/>
</dbReference>
<dbReference type="PANTHER" id="PTHR43647">
    <property type="entry name" value="DEHYDROGENASE"/>
    <property type="match status" value="1"/>
</dbReference>
<dbReference type="Pfam" id="PF00106">
    <property type="entry name" value="adh_short"/>
    <property type="match status" value="1"/>
</dbReference>
<comment type="caution">
    <text evidence="3">The sequence shown here is derived from an EMBL/GenBank/DDBJ whole genome shotgun (WGS) entry which is preliminary data.</text>
</comment>
<evidence type="ECO:0000313" key="3">
    <source>
        <dbReference type="EMBL" id="TID07186.1"/>
    </source>
</evidence>
<accession>A0A4T0WL63</accession>
<dbReference type="PANTHER" id="PTHR43647:SF4">
    <property type="entry name" value="KETOREDUCTASE (KR) DOMAIN-CONTAINING PROTEIN"/>
    <property type="match status" value="1"/>
</dbReference>
<evidence type="ECO:0000256" key="2">
    <source>
        <dbReference type="ARBA" id="ARBA00023621"/>
    </source>
</evidence>
<sequence length="351" mass="38555">MASRRGTILLTGANGSLGNAIVSKILSSPDLATSYHGLYTVRRVDRATALDSLLLRNASTQQQQHAHETVALNLSRLESVREVARSINERVAAGLLPPLRAIILNAAYQEHTTQDFSPDGFDMTFQCNYLSHWLLVLLLLQSLDKEHGRVVVLGSWSHDPLDSRNDSMGAYKEDQWKTIFHDADSLAKGTWSPTKDYPTMEGGFRRYGAGKLCEIMMMYELQRRLDADTALSNITVLGVDPGGMASGLTRRGSPVLVFFVRWAFPLLAAVMTWFSPNGILRPVSKSAADVLRAAFDTAQLGERPKAVYLNGSEIGDTSAEAKDPVKTKQLWEASVGYTALKPGDTILSGWK</sequence>
<proteinExistence type="predicted"/>
<dbReference type="GO" id="GO:0000253">
    <property type="term" value="F:3-beta-hydroxysteroid 3-dehydrogenase (NADP+) activity"/>
    <property type="evidence" value="ECO:0007669"/>
    <property type="project" value="UniProtKB-EC"/>
</dbReference>
<dbReference type="SUPFAM" id="SSF51735">
    <property type="entry name" value="NAD(P)-binding Rossmann-fold domains"/>
    <property type="match status" value="1"/>
</dbReference>
<dbReference type="InterPro" id="IPR051593">
    <property type="entry name" value="Ergosterol_Biosynth_ERG27"/>
</dbReference>
<comment type="pathway">
    <text evidence="1">Steroid biosynthesis; zymosterol biosynthesis; zymosterol from lanosterol: step 5/6.</text>
</comment>